<dbReference type="Proteomes" id="UP000009376">
    <property type="component" value="Unassembled WGS sequence"/>
</dbReference>
<dbReference type="GO" id="GO:0005524">
    <property type="term" value="F:ATP binding"/>
    <property type="evidence" value="ECO:0007669"/>
    <property type="project" value="UniProtKB-KW"/>
</dbReference>
<reference evidence="4 5" key="1">
    <citation type="journal article" date="2010" name="Proc. Natl. Acad. Sci. U.S.A.">
        <title>Enigmatic, ultrasmall, uncultivated Archaea.</title>
        <authorList>
            <person name="Baker B.J."/>
            <person name="Comolli L.R."/>
            <person name="Dick G.J."/>
            <person name="Hauser L.J."/>
            <person name="Hyatt D."/>
            <person name="Dill B.D."/>
            <person name="Land M.L."/>
            <person name="Verberkmoes N.C."/>
            <person name="Hettich R.L."/>
            <person name="Banfield J.F."/>
        </authorList>
    </citation>
    <scope>NUCLEOTIDE SEQUENCE [LARGE SCALE GENOMIC DNA]</scope>
</reference>
<dbReference type="PANTHER" id="PTHR39337:SF1">
    <property type="entry name" value="BLR5642 PROTEIN"/>
    <property type="match status" value="1"/>
</dbReference>
<dbReference type="HAMAP" id="MF_00243">
    <property type="entry name" value="NMN_adenylyltr"/>
    <property type="match status" value="1"/>
</dbReference>
<feature type="domain" description="Cytidyltransferase-like" evidence="3">
    <location>
        <begin position="5"/>
        <end position="137"/>
    </location>
</feature>
<organism evidence="4 5">
    <name type="scientific">Candidatus Parvarchaeum acidophilus ARMAN-5</name>
    <dbReference type="NCBI Taxonomy" id="662762"/>
    <lineage>
        <taxon>Archaea</taxon>
        <taxon>Candidatus Parvarchaeota</taxon>
        <taxon>Candidatus Parvarchaeum</taxon>
    </lineage>
</organism>
<keyword evidence="2" id="KW-0963">Cytoplasm</keyword>
<evidence type="ECO:0000256" key="1">
    <source>
        <dbReference type="ARBA" id="ARBA00010124"/>
    </source>
</evidence>
<evidence type="ECO:0000256" key="2">
    <source>
        <dbReference type="HAMAP-Rule" id="MF_00243"/>
    </source>
</evidence>
<accession>D6GWQ4</accession>
<dbReference type="EMBL" id="GG745605">
    <property type="protein sequence ID" value="EFD92356.1"/>
    <property type="molecule type" value="Genomic_DNA"/>
</dbReference>
<dbReference type="Pfam" id="PF04343">
    <property type="entry name" value="DUF488"/>
    <property type="match status" value="1"/>
</dbReference>
<dbReference type="Gene3D" id="3.40.50.620">
    <property type="entry name" value="HUPs"/>
    <property type="match status" value="1"/>
</dbReference>
<keyword evidence="2" id="KW-0548">Nucleotidyltransferase</keyword>
<keyword evidence="2 4" id="KW-0808">Transferase</keyword>
<dbReference type="EC" id="2.7.7.1" evidence="2"/>
<comment type="pathway">
    <text evidence="2">Cofactor biosynthesis; NAD(+) biosynthesis; NAD(+) from nicotinamide D-ribonucleotide: step 1/1.</text>
</comment>
<evidence type="ECO:0000259" key="3">
    <source>
        <dbReference type="Pfam" id="PF01467"/>
    </source>
</evidence>
<dbReference type="InterPro" id="IPR004821">
    <property type="entry name" value="Cyt_trans-like"/>
</dbReference>
<dbReference type="Pfam" id="PF01467">
    <property type="entry name" value="CTP_transf_like"/>
    <property type="match status" value="1"/>
</dbReference>
<dbReference type="InterPro" id="IPR014729">
    <property type="entry name" value="Rossmann-like_a/b/a_fold"/>
</dbReference>
<comment type="similarity">
    <text evidence="1 2">Belongs to the archaeal NMN adenylyltransferase family.</text>
</comment>
<dbReference type="GO" id="GO:0000309">
    <property type="term" value="F:nicotinamide-nucleotide adenylyltransferase activity"/>
    <property type="evidence" value="ECO:0007669"/>
    <property type="project" value="UniProtKB-UniRule"/>
</dbReference>
<comment type="subcellular location">
    <subcellularLocation>
        <location evidence="2">Cytoplasm</location>
    </subcellularLocation>
</comment>
<dbReference type="InterPro" id="IPR006418">
    <property type="entry name" value="NMN_Atrans_arc"/>
</dbReference>
<dbReference type="InterPro" id="IPR007438">
    <property type="entry name" value="DUF488"/>
</dbReference>
<dbReference type="AlphaFoldDB" id="D6GWQ4"/>
<dbReference type="PANTHER" id="PTHR39337">
    <property type="entry name" value="BLR5642 PROTEIN"/>
    <property type="match status" value="1"/>
</dbReference>
<keyword evidence="2" id="KW-0547">Nucleotide-binding</keyword>
<gene>
    <name evidence="4" type="ORF">BJBARM5_0925</name>
</gene>
<proteinExistence type="inferred from homology"/>
<name>D6GWQ4_PARA5</name>
<evidence type="ECO:0000313" key="4">
    <source>
        <dbReference type="EMBL" id="EFD92356.1"/>
    </source>
</evidence>
<dbReference type="NCBIfam" id="NF002243">
    <property type="entry name" value="PRK01153.1"/>
    <property type="match status" value="1"/>
</dbReference>
<dbReference type="GO" id="GO:0005737">
    <property type="term" value="C:cytoplasm"/>
    <property type="evidence" value="ECO:0007669"/>
    <property type="project" value="UniProtKB-SubCell"/>
</dbReference>
<dbReference type="UniPathway" id="UPA00253">
    <property type="reaction ID" value="UER00600"/>
</dbReference>
<evidence type="ECO:0000313" key="5">
    <source>
        <dbReference type="Proteomes" id="UP000009376"/>
    </source>
</evidence>
<keyword evidence="2" id="KW-0662">Pyridine nucleotide biosynthesis</keyword>
<dbReference type="SUPFAM" id="SSF52374">
    <property type="entry name" value="Nucleotidylyl transferase"/>
    <property type="match status" value="1"/>
</dbReference>
<dbReference type="GO" id="GO:0009435">
    <property type="term" value="P:NAD+ biosynthetic process"/>
    <property type="evidence" value="ECO:0007669"/>
    <property type="project" value="UniProtKB-UniRule"/>
</dbReference>
<sequence length="344" mass="40304">MDILVIGRFQPFHNGHLHVIKSVLKKANLFEDNLIKIAIGSIQSSFVKTNPFTFYERKEMISRVLKKNRINNFLIIGLEDKNSNSKWIKELIKKTGKFDICYTNNELVQKILSENKKEVSGIELLDREHLSSTNIRNKIASKRNVEKFLPKETLKVMKKVDGFRRIESIWENGNRRIFTIGHSNRKLNDFIHILQEYNIKRLVDIRSGQKSKNNPQFDSDNLRIKLKDNGIVYLSVKKLGGHRKQNKDSINDFWKNSSFRAFADYIATDEFKAGIDEVKESAKKGRTAIMCAEVLPWRCHRFLVSDFLITKKFSVTHIINHNQTLEHKLNENILFSDKNMYYKK</sequence>
<comment type="catalytic activity">
    <reaction evidence="2">
        <text>beta-nicotinamide D-ribonucleotide + ATP + H(+) = diphosphate + NAD(+)</text>
        <dbReference type="Rhea" id="RHEA:21360"/>
        <dbReference type="ChEBI" id="CHEBI:14649"/>
        <dbReference type="ChEBI" id="CHEBI:15378"/>
        <dbReference type="ChEBI" id="CHEBI:30616"/>
        <dbReference type="ChEBI" id="CHEBI:33019"/>
        <dbReference type="ChEBI" id="CHEBI:57540"/>
        <dbReference type="EC" id="2.7.7.1"/>
    </reaction>
</comment>
<keyword evidence="2" id="KW-0067">ATP-binding</keyword>
<protein>
    <recommendedName>
        <fullName evidence="2">Nicotinamide-nucleotide adenylyltransferase</fullName>
        <ecNumber evidence="2">2.7.7.1</ecNumber>
    </recommendedName>
    <alternativeName>
        <fullName evidence="2">NAD(+) diphosphorylase</fullName>
    </alternativeName>
    <alternativeName>
        <fullName evidence="2">NAD(+) pyrophosphorylase</fullName>
    </alternativeName>
    <alternativeName>
        <fullName evidence="2">NMN adenylyltransferase</fullName>
    </alternativeName>
</protein>
<keyword evidence="2" id="KW-0520">NAD</keyword>
<dbReference type="NCBIfam" id="TIGR00125">
    <property type="entry name" value="cyt_tran_rel"/>
    <property type="match status" value="1"/>
</dbReference>